<feature type="compositionally biased region" description="Polar residues" evidence="1">
    <location>
        <begin position="94"/>
        <end position="107"/>
    </location>
</feature>
<name>A0A1H7GPU3_OLID1</name>
<dbReference type="EMBL" id="FOAF01000001">
    <property type="protein sequence ID" value="SEK40101.1"/>
    <property type="molecule type" value="Genomic_DNA"/>
</dbReference>
<evidence type="ECO:0000256" key="2">
    <source>
        <dbReference type="SAM" id="SignalP"/>
    </source>
</evidence>
<protein>
    <submittedName>
        <fullName evidence="3">Uncharacterized protein</fullName>
    </submittedName>
</protein>
<dbReference type="AlphaFoldDB" id="A0A1H7GPU3"/>
<keyword evidence="4" id="KW-1185">Reference proteome</keyword>
<proteinExistence type="predicted"/>
<feature type="signal peptide" evidence="2">
    <location>
        <begin position="1"/>
        <end position="25"/>
    </location>
</feature>
<gene>
    <name evidence="3" type="ORF">SAMN05661044_00154</name>
</gene>
<keyword evidence="2" id="KW-0732">Signal</keyword>
<evidence type="ECO:0000256" key="1">
    <source>
        <dbReference type="SAM" id="MobiDB-lite"/>
    </source>
</evidence>
<feature type="compositionally biased region" description="Low complexity" evidence="1">
    <location>
        <begin position="78"/>
        <end position="93"/>
    </location>
</feature>
<sequence length="107" mass="11121">MAIKKTVSQIALGLAVVGLGATASAFTNTEVQSNIVRYYSTTGNLTDTDPANFIYVDGTSDDCTPDMSKQCSALFDIGENSPEPNEAPPAGSSYQGSALTGDSPHQQ</sequence>
<reference evidence="4" key="1">
    <citation type="submission" date="2016-10" db="EMBL/GenBank/DDBJ databases">
        <authorList>
            <person name="Varghese N."/>
            <person name="Submissions S."/>
        </authorList>
    </citation>
    <scope>NUCLEOTIDE SEQUENCE [LARGE SCALE GENOMIC DNA]</scope>
    <source>
        <strain evidence="4">DSM 18733</strain>
    </source>
</reference>
<evidence type="ECO:0000313" key="4">
    <source>
        <dbReference type="Proteomes" id="UP000199421"/>
    </source>
</evidence>
<feature type="chain" id="PRO_5011720325" evidence="2">
    <location>
        <begin position="26"/>
        <end position="107"/>
    </location>
</feature>
<organism evidence="3 4">
    <name type="scientific">Olivibacter domesticus</name>
    <name type="common">Pseudosphingobacterium domesticum</name>
    <dbReference type="NCBI Taxonomy" id="407022"/>
    <lineage>
        <taxon>Bacteria</taxon>
        <taxon>Pseudomonadati</taxon>
        <taxon>Bacteroidota</taxon>
        <taxon>Sphingobacteriia</taxon>
        <taxon>Sphingobacteriales</taxon>
        <taxon>Sphingobacteriaceae</taxon>
        <taxon>Olivibacter</taxon>
    </lineage>
</organism>
<accession>A0A1H7GPU3</accession>
<dbReference type="Proteomes" id="UP000199421">
    <property type="component" value="Unassembled WGS sequence"/>
</dbReference>
<evidence type="ECO:0000313" key="3">
    <source>
        <dbReference type="EMBL" id="SEK40101.1"/>
    </source>
</evidence>
<feature type="region of interest" description="Disordered" evidence="1">
    <location>
        <begin position="76"/>
        <end position="107"/>
    </location>
</feature>